<dbReference type="AlphaFoldDB" id="R7Q532"/>
<evidence type="ECO:0000313" key="3">
    <source>
        <dbReference type="Proteomes" id="UP000012073"/>
    </source>
</evidence>
<protein>
    <submittedName>
        <fullName evidence="1">Uncharacterized protein</fullName>
    </submittedName>
</protein>
<dbReference type="EMBL" id="HG002034">
    <property type="protein sequence ID" value="CDF39454.1"/>
    <property type="molecule type" value="Genomic_DNA"/>
</dbReference>
<evidence type="ECO:0000313" key="1">
    <source>
        <dbReference type="EMBL" id="CDF33657.1"/>
    </source>
</evidence>
<reference evidence="1" key="2">
    <citation type="journal article" date="2013" name="Proc. Natl. Acad. Sci. U.S.A.">
        <title>Genome structure and metabolic features in the red seaweed Chondrus crispus shed light on evolution of the Archaeplastida.</title>
        <authorList>
            <person name="Collen J."/>
            <person name="Porcel B."/>
            <person name="Carre W."/>
            <person name="Ball S.G."/>
            <person name="Chaparro C."/>
            <person name="Tonon T."/>
            <person name="Barbeyron T."/>
            <person name="Michel G."/>
            <person name="Noel B."/>
            <person name="Valentin K."/>
            <person name="Elias M."/>
            <person name="Artiguenave F."/>
            <person name="Arun A."/>
            <person name="Aury J.M."/>
            <person name="Barbosa-Neto J.F."/>
            <person name="Bothwell J.H."/>
            <person name="Bouget F.Y."/>
            <person name="Brillet L."/>
            <person name="Cabello-Hurtado F."/>
            <person name="Capella-Gutierrez S."/>
            <person name="Charrier B."/>
            <person name="Cladiere L."/>
            <person name="Cock J.M."/>
            <person name="Coelho S.M."/>
            <person name="Colleoni C."/>
            <person name="Czjzek M."/>
            <person name="Da Silva C."/>
            <person name="Delage L."/>
            <person name="Denoeud F."/>
            <person name="Deschamps P."/>
            <person name="Dittami S.M."/>
            <person name="Gabalden T."/>
            <person name="Gachon C.M."/>
            <person name="Groisillier A."/>
            <person name="Herve C."/>
            <person name="Jabbari K."/>
            <person name="Katinka M."/>
            <person name="Kloareg B."/>
            <person name="Kowalczyk N."/>
            <person name="Labadie K."/>
            <person name="Leblanc C."/>
            <person name="Lopez P.J."/>
            <person name="McLachlan D.H."/>
            <person name="Meslet-Cladiere L."/>
            <person name="Moustafa A."/>
            <person name="Nehr Z."/>
            <person name="Nyvall Collen P."/>
            <person name="Panaud O."/>
            <person name="Partensky F."/>
            <person name="Poulain J."/>
            <person name="Rensing S.A."/>
            <person name="Rousvoal S."/>
            <person name="Samson G."/>
            <person name="Symeonidi A."/>
            <person name="Weissenbach J."/>
            <person name="Zambounis A."/>
            <person name="Wincker P."/>
            <person name="Boyen C."/>
        </authorList>
    </citation>
    <scope>NUCLEOTIDE SEQUENCE</scope>
    <source>
        <strain evidence="1">Stackhouse</strain>
    </source>
</reference>
<dbReference type="RefSeq" id="XP_005719365.1">
    <property type="nucleotide sequence ID" value="XM_005719308.1"/>
</dbReference>
<dbReference type="RefSeq" id="XP_005713476.1">
    <property type="nucleotide sequence ID" value="XM_005713419.1"/>
</dbReference>
<dbReference type="Gramene" id="CDF33657">
    <property type="protein sequence ID" value="CDF33657"/>
    <property type="gene ID" value="CHC_T00002209001"/>
</dbReference>
<proteinExistence type="predicted"/>
<keyword evidence="3" id="KW-1185">Reference proteome</keyword>
<evidence type="ECO:0000313" key="2">
    <source>
        <dbReference type="EMBL" id="CDF39454.1"/>
    </source>
</evidence>
<organism evidence="1 3">
    <name type="scientific">Chondrus crispus</name>
    <name type="common">Carrageen Irish moss</name>
    <name type="synonym">Polymorpha crispa</name>
    <dbReference type="NCBI Taxonomy" id="2769"/>
    <lineage>
        <taxon>Eukaryota</taxon>
        <taxon>Rhodophyta</taxon>
        <taxon>Florideophyceae</taxon>
        <taxon>Rhodymeniophycidae</taxon>
        <taxon>Gigartinales</taxon>
        <taxon>Gigartinaceae</taxon>
        <taxon>Chondrus</taxon>
    </lineage>
</organism>
<dbReference type="GeneID" id="17321193"/>
<dbReference type="KEGG" id="ccp:CHC_T00000193001"/>
<gene>
    <name evidence="2" type="ORF">CHC_T00000193001</name>
    <name evidence="1" type="ORF">CHC_T00002209001</name>
</gene>
<dbReference type="KEGG" id="ccp:CHC_T00002209001"/>
<sequence length="107" mass="12056">MSTRLTDSNSAAGVVRELGEGLFSDCKMDVLPLRSAQLATMFWNILLPVALGPSSSKTIVFIRDTNASQQVCSMVQYKFKSKVQDTLRKQLYLCVQYIHRALICRRP</sequence>
<dbReference type="Gramene" id="CDF39454">
    <property type="protein sequence ID" value="CDF39454"/>
    <property type="gene ID" value="CHC_T00000193001"/>
</dbReference>
<dbReference type="Proteomes" id="UP000012073">
    <property type="component" value="Unassembled WGS sequence"/>
</dbReference>
<dbReference type="EMBL" id="HG001653">
    <property type="protein sequence ID" value="CDF33657.1"/>
    <property type="molecule type" value="Genomic_DNA"/>
</dbReference>
<accession>R7Q532</accession>
<reference evidence="3" key="1">
    <citation type="journal article" date="2013" name="Proc. Natl. Acad. Sci. U.S.A.">
        <title>Genome structure and metabolic features in the red seaweed Chondrus crispus shed light on evolution of the Archaeplastida.</title>
        <authorList>
            <person name="Collen J."/>
            <person name="Porcel B."/>
            <person name="Carre W."/>
            <person name="Ball S.G."/>
            <person name="Chaparro C."/>
            <person name="Tonon T."/>
            <person name="Barbeyron T."/>
            <person name="Michel G."/>
            <person name="Noel B."/>
            <person name="Valentin K."/>
            <person name="Elias M."/>
            <person name="Artiguenave F."/>
            <person name="Arun A."/>
            <person name="Aury J.M."/>
            <person name="Barbosa-Neto J.F."/>
            <person name="Bothwell J.H."/>
            <person name="Bouget F.Y."/>
            <person name="Brillet L."/>
            <person name="Cabello-Hurtado F."/>
            <person name="Capella-Gutierrez S."/>
            <person name="Charrier B."/>
            <person name="Cladiere L."/>
            <person name="Cock J.M."/>
            <person name="Coelho S.M."/>
            <person name="Colleoni C."/>
            <person name="Czjzek M."/>
            <person name="Da Silva C."/>
            <person name="Delage L."/>
            <person name="Denoeud F."/>
            <person name="Deschamps P."/>
            <person name="Dittami S.M."/>
            <person name="Gabaldon T."/>
            <person name="Gachon C.M."/>
            <person name="Groisillier A."/>
            <person name="Herve C."/>
            <person name="Jabbari K."/>
            <person name="Katinka M."/>
            <person name="Kloareg B."/>
            <person name="Kowalczyk N."/>
            <person name="Labadie K."/>
            <person name="Leblanc C."/>
            <person name="Lopez P.J."/>
            <person name="McLachlan D.H."/>
            <person name="Meslet-Cladiere L."/>
            <person name="Moustafa A."/>
            <person name="Nehr Z."/>
            <person name="Nyvall Collen P."/>
            <person name="Panaud O."/>
            <person name="Partensky F."/>
            <person name="Poulain J."/>
            <person name="Rensing S.A."/>
            <person name="Rousvoal S."/>
            <person name="Samson G."/>
            <person name="Symeonidi A."/>
            <person name="Weissenbach J."/>
            <person name="Zambounis A."/>
            <person name="Wincker P."/>
            <person name="Boyen C."/>
        </authorList>
    </citation>
    <scope>NUCLEOTIDE SEQUENCE [LARGE SCALE GENOMIC DNA]</scope>
    <source>
        <strain evidence="3">cv. Stackhouse</strain>
    </source>
</reference>
<name>R7Q532_CHOCR</name>
<dbReference type="GeneID" id="17327085"/>
<reference evidence="1" key="3">
    <citation type="submission" date="2013-05" db="EMBL/GenBank/DDBJ databases">
        <authorList>
            <person name="Genoscope - CEA"/>
        </authorList>
    </citation>
    <scope>NUCLEOTIDE SEQUENCE</scope>
    <source>
        <strain evidence="1">Stackhouse</strain>
    </source>
</reference>